<dbReference type="InterPro" id="IPR006043">
    <property type="entry name" value="NCS2"/>
</dbReference>
<evidence type="ECO:0000256" key="7">
    <source>
        <dbReference type="SAM" id="Phobius"/>
    </source>
</evidence>
<dbReference type="Proteomes" id="UP001224122">
    <property type="component" value="Unassembled WGS sequence"/>
</dbReference>
<evidence type="ECO:0000256" key="4">
    <source>
        <dbReference type="ARBA" id="ARBA00022692"/>
    </source>
</evidence>
<proteinExistence type="inferred from homology"/>
<evidence type="ECO:0000256" key="2">
    <source>
        <dbReference type="ARBA" id="ARBA00008821"/>
    </source>
</evidence>
<feature type="transmembrane region" description="Helical" evidence="7">
    <location>
        <begin position="370"/>
        <end position="392"/>
    </location>
</feature>
<feature type="transmembrane region" description="Helical" evidence="7">
    <location>
        <begin position="102"/>
        <end position="122"/>
    </location>
</feature>
<sequence>MSKLSTSTTIFASLQWLFFIFANTLVVPLSVGTAFHLSPAVIAVTLRTSFIFIGIACALQGMYGHRFSLMEGHSGLWWGLILSLCSAAASSGMSYTRVGGALVTGIFFAGVVAVIIGGFNLIPLLQKLFTPMVMSVYLFLLSIELILIFFKGMLQFTSNGSMDLPVSLFSLALVIMTSVISIKGKGMISNFAVLIGIIVGWIFYSFFFGTNQQVSTTGGFTLTLFPWGKPNLEIGIVLTAFITGLLNLTNNISSVKAAEGLYGYSISKKNFRSSFIITGLLSMVSTVFGLVPNCPYASSLGLLESTRILERKPLIIGGLLFAVMGLVGPLVSFFTTLPVTVGNAVLFVAYMQLFGTAVKSMKSQQFNSKTIFRFAMPLLFGVSIMNLSPAVFSSFPMLIQPLISNGLIMGLILSIILEMSVKWEGFEEVGEATR</sequence>
<name>A0ABT9XTD6_9BACI</name>
<protein>
    <submittedName>
        <fullName evidence="8">Xanthine/uracil permease</fullName>
    </submittedName>
</protein>
<keyword evidence="9" id="KW-1185">Reference proteome</keyword>
<evidence type="ECO:0000256" key="1">
    <source>
        <dbReference type="ARBA" id="ARBA00004141"/>
    </source>
</evidence>
<dbReference type="NCBIfam" id="NF008502">
    <property type="entry name" value="PRK11412.1"/>
    <property type="match status" value="1"/>
</dbReference>
<dbReference type="Pfam" id="PF00860">
    <property type="entry name" value="Xan_ur_permease"/>
    <property type="match status" value="1"/>
</dbReference>
<comment type="similarity">
    <text evidence="2">Belongs to the nucleobase:cation symporter-2 (NCS2) (TC 2.A.40) family.</text>
</comment>
<evidence type="ECO:0000313" key="9">
    <source>
        <dbReference type="Proteomes" id="UP001224122"/>
    </source>
</evidence>
<feature type="transmembrane region" description="Helical" evidence="7">
    <location>
        <begin position="231"/>
        <end position="253"/>
    </location>
</feature>
<dbReference type="RefSeq" id="WP_307406973.1">
    <property type="nucleotide sequence ID" value="NZ_JAUSTW010000003.1"/>
</dbReference>
<dbReference type="PANTHER" id="PTHR42810:SF4">
    <property type="entry name" value="URIC ACID TRANSPORTER UACT"/>
    <property type="match status" value="1"/>
</dbReference>
<feature type="transmembrane region" description="Helical" evidence="7">
    <location>
        <begin position="314"/>
        <end position="334"/>
    </location>
</feature>
<keyword evidence="6 7" id="KW-0472">Membrane</keyword>
<feature type="transmembrane region" description="Helical" evidence="7">
    <location>
        <begin position="188"/>
        <end position="210"/>
    </location>
</feature>
<keyword evidence="3" id="KW-0813">Transport</keyword>
<feature type="transmembrane region" description="Helical" evidence="7">
    <location>
        <begin position="398"/>
        <end position="417"/>
    </location>
</feature>
<accession>A0ABT9XTD6</accession>
<evidence type="ECO:0000256" key="5">
    <source>
        <dbReference type="ARBA" id="ARBA00022989"/>
    </source>
</evidence>
<reference evidence="8 9" key="1">
    <citation type="submission" date="2023-07" db="EMBL/GenBank/DDBJ databases">
        <title>Genomic Encyclopedia of Type Strains, Phase IV (KMG-IV): sequencing the most valuable type-strain genomes for metagenomic binning, comparative biology and taxonomic classification.</title>
        <authorList>
            <person name="Goeker M."/>
        </authorList>
    </citation>
    <scope>NUCLEOTIDE SEQUENCE [LARGE SCALE GENOMIC DNA]</scope>
    <source>
        <strain evidence="8 9">DSM 27594</strain>
    </source>
</reference>
<feature type="transmembrane region" description="Helical" evidence="7">
    <location>
        <begin position="44"/>
        <end position="63"/>
    </location>
</feature>
<keyword evidence="5 7" id="KW-1133">Transmembrane helix</keyword>
<dbReference type="NCBIfam" id="NF037981">
    <property type="entry name" value="NCS2_1"/>
    <property type="match status" value="1"/>
</dbReference>
<evidence type="ECO:0000256" key="6">
    <source>
        <dbReference type="ARBA" id="ARBA00023136"/>
    </source>
</evidence>
<organism evidence="8 9">
    <name type="scientific">Neobacillus ginsengisoli</name>
    <dbReference type="NCBI Taxonomy" id="904295"/>
    <lineage>
        <taxon>Bacteria</taxon>
        <taxon>Bacillati</taxon>
        <taxon>Bacillota</taxon>
        <taxon>Bacilli</taxon>
        <taxon>Bacillales</taxon>
        <taxon>Bacillaceae</taxon>
        <taxon>Neobacillus</taxon>
    </lineage>
</organism>
<keyword evidence="4 7" id="KW-0812">Transmembrane</keyword>
<feature type="transmembrane region" description="Helical" evidence="7">
    <location>
        <begin position="75"/>
        <end position="95"/>
    </location>
</feature>
<feature type="transmembrane region" description="Helical" evidence="7">
    <location>
        <begin position="16"/>
        <end position="37"/>
    </location>
</feature>
<dbReference type="EMBL" id="JAUSTW010000003">
    <property type="protein sequence ID" value="MDQ0198761.1"/>
    <property type="molecule type" value="Genomic_DNA"/>
</dbReference>
<comment type="caution">
    <text evidence="8">The sequence shown here is derived from an EMBL/GenBank/DDBJ whole genome shotgun (WGS) entry which is preliminary data.</text>
</comment>
<dbReference type="PANTHER" id="PTHR42810">
    <property type="entry name" value="PURINE PERMEASE C1399.01C-RELATED"/>
    <property type="match status" value="1"/>
</dbReference>
<gene>
    <name evidence="8" type="ORF">J2S10_001919</name>
</gene>
<feature type="transmembrane region" description="Helical" evidence="7">
    <location>
        <begin position="273"/>
        <end position="293"/>
    </location>
</feature>
<feature type="transmembrane region" description="Helical" evidence="7">
    <location>
        <begin position="128"/>
        <end position="150"/>
    </location>
</feature>
<evidence type="ECO:0000256" key="3">
    <source>
        <dbReference type="ARBA" id="ARBA00022448"/>
    </source>
</evidence>
<evidence type="ECO:0000313" key="8">
    <source>
        <dbReference type="EMBL" id="MDQ0198761.1"/>
    </source>
</evidence>
<feature type="transmembrane region" description="Helical" evidence="7">
    <location>
        <begin position="162"/>
        <end position="182"/>
    </location>
</feature>
<comment type="subcellular location">
    <subcellularLocation>
        <location evidence="1">Membrane</location>
        <topology evidence="1">Multi-pass membrane protein</topology>
    </subcellularLocation>
</comment>